<evidence type="ECO:0000313" key="5">
    <source>
        <dbReference type="EMBL" id="ABQ27199.1"/>
    </source>
</evidence>
<feature type="domain" description="Integrase catalytic" evidence="1">
    <location>
        <begin position="124"/>
        <end position="290"/>
    </location>
</feature>
<evidence type="ECO:0000313" key="10">
    <source>
        <dbReference type="Proteomes" id="UP000006695"/>
    </source>
</evidence>
<dbReference type="EMBL" id="CP000698">
    <property type="protein sequence ID" value="ABQ26389.1"/>
    <property type="molecule type" value="Genomic_DNA"/>
</dbReference>
<proteinExistence type="predicted"/>
<dbReference type="KEGG" id="gur:Gura_4345"/>
<dbReference type="KEGG" id="gur:Gura_0318"/>
<evidence type="ECO:0000313" key="3">
    <source>
        <dbReference type="EMBL" id="ABQ25442.1"/>
    </source>
</evidence>
<dbReference type="PROSITE" id="PS50994">
    <property type="entry name" value="INTEGRASE"/>
    <property type="match status" value="1"/>
</dbReference>
<dbReference type="EMBL" id="CP000698">
    <property type="protein sequence ID" value="ABQ25442.1"/>
    <property type="molecule type" value="Genomic_DNA"/>
</dbReference>
<dbReference type="EMBL" id="CP000698">
    <property type="protein sequence ID" value="ABQ28510.1"/>
    <property type="molecule type" value="Genomic_DNA"/>
</dbReference>
<dbReference type="PANTHER" id="PTHR46889:SF4">
    <property type="entry name" value="TRANSPOSASE INSO FOR INSERTION SEQUENCE ELEMENT IS911B-RELATED"/>
    <property type="match status" value="1"/>
</dbReference>
<dbReference type="HOGENOM" id="CLU_043663_1_0_7"/>
<dbReference type="InterPro" id="IPR036397">
    <property type="entry name" value="RNaseH_sf"/>
</dbReference>
<dbReference type="KEGG" id="gur:Gura_3318"/>
<dbReference type="PANTHER" id="PTHR46889">
    <property type="entry name" value="TRANSPOSASE INSF FOR INSERTION SEQUENCE IS3B-RELATED"/>
    <property type="match status" value="1"/>
</dbReference>
<dbReference type="EMBL" id="CP000698">
    <property type="protein sequence ID" value="ABQ27199.1"/>
    <property type="molecule type" value="Genomic_DNA"/>
</dbReference>
<dbReference type="KEGG" id="gur:Gura_3027"/>
<dbReference type="EMBL" id="CP000698">
    <property type="protein sequence ID" value="ABQ27475.1"/>
    <property type="molecule type" value="Genomic_DNA"/>
</dbReference>
<dbReference type="NCBIfam" id="NF033516">
    <property type="entry name" value="transpos_IS3"/>
    <property type="match status" value="1"/>
</dbReference>
<evidence type="ECO:0000313" key="6">
    <source>
        <dbReference type="EMBL" id="ABQ27475.1"/>
    </source>
</evidence>
<dbReference type="InterPro" id="IPR050900">
    <property type="entry name" value="Transposase_IS3/IS150/IS904"/>
</dbReference>
<evidence type="ECO:0000313" key="8">
    <source>
        <dbReference type="EMBL" id="ABQ28488.1"/>
    </source>
</evidence>
<reference evidence="4 10" key="1">
    <citation type="submission" date="2007-05" db="EMBL/GenBank/DDBJ databases">
        <title>Complete sequence of Geobacter uraniireducens Rf4.</title>
        <authorList>
            <consortium name="US DOE Joint Genome Institute"/>
            <person name="Copeland A."/>
            <person name="Lucas S."/>
            <person name="Lapidus A."/>
            <person name="Barry K."/>
            <person name="Detter J.C."/>
            <person name="Glavina del Rio T."/>
            <person name="Hammon N."/>
            <person name="Israni S."/>
            <person name="Dalin E."/>
            <person name="Tice H."/>
            <person name="Pitluck S."/>
            <person name="Chertkov O."/>
            <person name="Brettin T."/>
            <person name="Bruce D."/>
            <person name="Han C."/>
            <person name="Schmutz J."/>
            <person name="Larimer F."/>
            <person name="Land M."/>
            <person name="Hauser L."/>
            <person name="Kyrpides N."/>
            <person name="Mikhailova N."/>
            <person name="Shelobolina E."/>
            <person name="Aklujkar M."/>
            <person name="Lovley D."/>
            <person name="Richardson P."/>
        </authorList>
    </citation>
    <scope>NUCLEOTIDE SEQUENCE [LARGE SCALE GENOMIC DNA]</scope>
    <source>
        <strain evidence="10">ATCC BAA-1134 / JCM 13001 / Rf4</strain>
        <strain evidence="4 10">Rf4</strain>
    </source>
</reference>
<evidence type="ECO:0000313" key="9">
    <source>
        <dbReference type="EMBL" id="ABQ28510.1"/>
    </source>
</evidence>
<dbReference type="InterPro" id="IPR048020">
    <property type="entry name" value="Transpos_IS3"/>
</dbReference>
<dbReference type="InterPro" id="IPR012337">
    <property type="entry name" value="RNaseH-like_sf"/>
</dbReference>
<dbReference type="EMBL" id="CP000698">
    <property type="protein sequence ID" value="ABQ28488.1"/>
    <property type="molecule type" value="Genomic_DNA"/>
</dbReference>
<dbReference type="GO" id="GO:0003676">
    <property type="term" value="F:nucleic acid binding"/>
    <property type="evidence" value="ECO:0007669"/>
    <property type="project" value="InterPro"/>
</dbReference>
<dbReference type="GO" id="GO:0015074">
    <property type="term" value="P:DNA integration"/>
    <property type="evidence" value="ECO:0007669"/>
    <property type="project" value="InterPro"/>
</dbReference>
<accession>A5G3M1</accession>
<dbReference type="KEGG" id="gur:Gura_3928"/>
<dbReference type="Proteomes" id="UP000006695">
    <property type="component" value="Chromosome"/>
</dbReference>
<dbReference type="InterPro" id="IPR001584">
    <property type="entry name" value="Integrase_cat-core"/>
</dbReference>
<dbReference type="Pfam" id="PF00665">
    <property type="entry name" value="rve"/>
    <property type="match status" value="1"/>
</dbReference>
<dbReference type="KEGG" id="gur:Gura_1238"/>
<organism evidence="4 10">
    <name type="scientific">Geotalea uraniireducens (strain Rf4)</name>
    <name type="common">Geobacter uraniireducens</name>
    <dbReference type="NCBI Taxonomy" id="351605"/>
    <lineage>
        <taxon>Bacteria</taxon>
        <taxon>Pseudomonadati</taxon>
        <taxon>Thermodesulfobacteriota</taxon>
        <taxon>Desulfuromonadia</taxon>
        <taxon>Geobacterales</taxon>
        <taxon>Geobacteraceae</taxon>
        <taxon>Geotalea</taxon>
    </lineage>
</organism>
<dbReference type="AlphaFoldDB" id="A5G3M1"/>
<evidence type="ECO:0000259" key="1">
    <source>
        <dbReference type="PROSITE" id="PS50994"/>
    </source>
</evidence>
<dbReference type="STRING" id="351605.Gura_0318"/>
<evidence type="ECO:0000313" key="7">
    <source>
        <dbReference type="EMBL" id="ABQ28076.1"/>
    </source>
</evidence>
<dbReference type="Gene3D" id="3.30.420.10">
    <property type="entry name" value="Ribonuclease H-like superfamily/Ribonuclease H"/>
    <property type="match status" value="1"/>
</dbReference>
<sequence length="341" mass="38641">MIGQLIEEATHSGARLESAVVAIGLSIRTFQRWNLQDDGADRRHGPVAEPANKLAPSERQNIIDIANSPAFRDISPKQIVPQLADQGIYVASESSFYRVLKDDGLMTHREPSRPATSRKPKEHVATGPCQVWSWDITYLKSPILGQFFYLYMIMDVWSRKIVASTVFLKESNDYSARLFLKACIRLGINPEGLILHSDNGGPMKGATMLATLQRLGVIPSFSRPQVSDDNPFSEALFRTMKYRPGYPSRPFSSLAAAQTWVDGFVAWYNTEHLHSGIRFVTPDDRHFGREKAILLNRREIYEKARQQNPNRWSKNIRNWEPVETVYLNPEPTAEVELLDAA</sequence>
<dbReference type="KEGG" id="gur:Gura_2204"/>
<gene>
    <name evidence="2" type="ordered locus">Gura_0318</name>
    <name evidence="3" type="ordered locus">Gura_1238</name>
    <name evidence="4" type="ordered locus">Gura_2204</name>
    <name evidence="5" type="ordered locus">Gura_3027</name>
    <name evidence="6" type="ordered locus">Gura_3318</name>
    <name evidence="7" type="ordered locus">Gura_3928</name>
    <name evidence="8" type="ordered locus">Gura_4345</name>
    <name evidence="9" type="ordered locus">Gura_4367</name>
</gene>
<name>A5G3M1_GEOUR</name>
<dbReference type="EMBL" id="CP000698">
    <property type="protein sequence ID" value="ABQ24534.1"/>
    <property type="molecule type" value="Genomic_DNA"/>
</dbReference>
<dbReference type="SUPFAM" id="SSF53098">
    <property type="entry name" value="Ribonuclease H-like"/>
    <property type="match status" value="1"/>
</dbReference>
<dbReference type="KEGG" id="gur:Gura_4367"/>
<dbReference type="EMBL" id="CP000698">
    <property type="protein sequence ID" value="ABQ28076.1"/>
    <property type="molecule type" value="Genomic_DNA"/>
</dbReference>
<evidence type="ECO:0000313" key="4">
    <source>
        <dbReference type="EMBL" id="ABQ26389.1"/>
    </source>
</evidence>
<protein>
    <submittedName>
        <fullName evidence="4">Integrase, catalytic region</fullName>
    </submittedName>
</protein>
<evidence type="ECO:0000313" key="2">
    <source>
        <dbReference type="EMBL" id="ABQ24534.1"/>
    </source>
</evidence>
<keyword evidence="10" id="KW-1185">Reference proteome</keyword>